<reference evidence="1 2" key="1">
    <citation type="submission" date="2020-08" db="EMBL/GenBank/DDBJ databases">
        <title>Genomic Encyclopedia of Archaeal and Bacterial Type Strains, Phase II (KMG-II): from individual species to whole genera.</title>
        <authorList>
            <person name="Goeker M."/>
        </authorList>
    </citation>
    <scope>NUCLEOTIDE SEQUENCE [LARGE SCALE GENOMIC DNA]</scope>
    <source>
        <strain evidence="1 2">DSM 43850</strain>
    </source>
</reference>
<evidence type="ECO:0000313" key="2">
    <source>
        <dbReference type="Proteomes" id="UP000517916"/>
    </source>
</evidence>
<gene>
    <name evidence="1" type="ORF">BC739_007759</name>
</gene>
<proteinExistence type="predicted"/>
<organism evidence="1 2">
    <name type="scientific">Kutzneria viridogrisea</name>
    <dbReference type="NCBI Taxonomy" id="47990"/>
    <lineage>
        <taxon>Bacteria</taxon>
        <taxon>Bacillati</taxon>
        <taxon>Actinomycetota</taxon>
        <taxon>Actinomycetes</taxon>
        <taxon>Pseudonocardiales</taxon>
        <taxon>Pseudonocardiaceae</taxon>
        <taxon>Kutzneria</taxon>
    </lineage>
</organism>
<keyword evidence="2" id="KW-1185">Reference proteome</keyword>
<dbReference type="Proteomes" id="UP000517916">
    <property type="component" value="Unassembled WGS sequence"/>
</dbReference>
<evidence type="ECO:0000313" key="1">
    <source>
        <dbReference type="EMBL" id="MBA8930512.1"/>
    </source>
</evidence>
<name>A0ABR6BUB1_9PSEU</name>
<accession>A0ABR6BUB1</accession>
<protein>
    <submittedName>
        <fullName evidence="1">Uncharacterized protein</fullName>
    </submittedName>
</protein>
<comment type="caution">
    <text evidence="1">The sequence shown here is derived from an EMBL/GenBank/DDBJ whole genome shotgun (WGS) entry which is preliminary data.</text>
</comment>
<sequence>MIATAAMALSVVGNANRLRRYRPRPLPPLRHVRVHCEVIS</sequence>
<dbReference type="RefSeq" id="WP_318296854.1">
    <property type="nucleotide sequence ID" value="NZ_BAAABQ010000008.1"/>
</dbReference>
<dbReference type="EMBL" id="JACJID010000007">
    <property type="protein sequence ID" value="MBA8930512.1"/>
    <property type="molecule type" value="Genomic_DNA"/>
</dbReference>